<protein>
    <submittedName>
        <fullName evidence="2">Uncharacterized protein</fullName>
    </submittedName>
</protein>
<comment type="caution">
    <text evidence="2">The sequence shown here is derived from an EMBL/GenBank/DDBJ whole genome shotgun (WGS) entry which is preliminary data.</text>
</comment>
<reference evidence="2 3" key="1">
    <citation type="journal article" date="2017" name="Nat. Commun.">
        <title>Genome assembly with in vitro proximity ligation data and whole-genome triplication in lettuce.</title>
        <authorList>
            <person name="Reyes-Chin-Wo S."/>
            <person name="Wang Z."/>
            <person name="Yang X."/>
            <person name="Kozik A."/>
            <person name="Arikit S."/>
            <person name="Song C."/>
            <person name="Xia L."/>
            <person name="Froenicke L."/>
            <person name="Lavelle D.O."/>
            <person name="Truco M.J."/>
            <person name="Xia R."/>
            <person name="Zhu S."/>
            <person name="Xu C."/>
            <person name="Xu H."/>
            <person name="Xu X."/>
            <person name="Cox K."/>
            <person name="Korf I."/>
            <person name="Meyers B.C."/>
            <person name="Michelmore R.W."/>
        </authorList>
    </citation>
    <scope>NUCLEOTIDE SEQUENCE [LARGE SCALE GENOMIC DNA]</scope>
    <source>
        <strain evidence="3">cv. Salinas</strain>
        <tissue evidence="2">Seedlings</tissue>
    </source>
</reference>
<proteinExistence type="predicted"/>
<keyword evidence="3" id="KW-1185">Reference proteome</keyword>
<feature type="region of interest" description="Disordered" evidence="1">
    <location>
        <begin position="93"/>
        <end position="112"/>
    </location>
</feature>
<dbReference type="Proteomes" id="UP000235145">
    <property type="component" value="Unassembled WGS sequence"/>
</dbReference>
<evidence type="ECO:0000313" key="2">
    <source>
        <dbReference type="EMBL" id="KAJ0224054.1"/>
    </source>
</evidence>
<name>A0A9R1WHT1_LACSA</name>
<evidence type="ECO:0000256" key="1">
    <source>
        <dbReference type="SAM" id="MobiDB-lite"/>
    </source>
</evidence>
<dbReference type="AlphaFoldDB" id="A0A9R1WHT1"/>
<dbReference type="EMBL" id="NBSK02000002">
    <property type="protein sequence ID" value="KAJ0224054.1"/>
    <property type="molecule type" value="Genomic_DNA"/>
</dbReference>
<sequence length="112" mass="13122">MGLLDDYKVKLELYNVIEKMYDRPNRYKTHKQLDKFNENIGMFGLSATKAMTKMFQLPTSDSDDDEWITKKEDACLPKVISWMDIHERCKEDIGTSSNKRKRDSIPKLICSP</sequence>
<organism evidence="2 3">
    <name type="scientific">Lactuca sativa</name>
    <name type="common">Garden lettuce</name>
    <dbReference type="NCBI Taxonomy" id="4236"/>
    <lineage>
        <taxon>Eukaryota</taxon>
        <taxon>Viridiplantae</taxon>
        <taxon>Streptophyta</taxon>
        <taxon>Embryophyta</taxon>
        <taxon>Tracheophyta</taxon>
        <taxon>Spermatophyta</taxon>
        <taxon>Magnoliopsida</taxon>
        <taxon>eudicotyledons</taxon>
        <taxon>Gunneridae</taxon>
        <taxon>Pentapetalae</taxon>
        <taxon>asterids</taxon>
        <taxon>campanulids</taxon>
        <taxon>Asterales</taxon>
        <taxon>Asteraceae</taxon>
        <taxon>Cichorioideae</taxon>
        <taxon>Cichorieae</taxon>
        <taxon>Lactucinae</taxon>
        <taxon>Lactuca</taxon>
    </lineage>
</organism>
<gene>
    <name evidence="2" type="ORF">LSAT_V11C200064980</name>
</gene>
<evidence type="ECO:0000313" key="3">
    <source>
        <dbReference type="Proteomes" id="UP000235145"/>
    </source>
</evidence>
<accession>A0A9R1WHT1</accession>